<name>A0A2A9MI31_BESBE</name>
<protein>
    <recommendedName>
        <fullName evidence="4">EF-hand domain-containing protein</fullName>
    </recommendedName>
</protein>
<dbReference type="Gene3D" id="1.10.238.10">
    <property type="entry name" value="EF-hand"/>
    <property type="match status" value="1"/>
</dbReference>
<feature type="compositionally biased region" description="Low complexity" evidence="1">
    <location>
        <begin position="653"/>
        <end position="667"/>
    </location>
</feature>
<dbReference type="AlphaFoldDB" id="A0A2A9MI31"/>
<organism evidence="2 3">
    <name type="scientific">Besnoitia besnoiti</name>
    <name type="common">Apicomplexan protozoan</name>
    <dbReference type="NCBI Taxonomy" id="94643"/>
    <lineage>
        <taxon>Eukaryota</taxon>
        <taxon>Sar</taxon>
        <taxon>Alveolata</taxon>
        <taxon>Apicomplexa</taxon>
        <taxon>Conoidasida</taxon>
        <taxon>Coccidia</taxon>
        <taxon>Eucoccidiorida</taxon>
        <taxon>Eimeriorina</taxon>
        <taxon>Sarcocystidae</taxon>
        <taxon>Besnoitia</taxon>
    </lineage>
</organism>
<feature type="region of interest" description="Disordered" evidence="1">
    <location>
        <begin position="540"/>
        <end position="574"/>
    </location>
</feature>
<dbReference type="VEuPathDB" id="ToxoDB:BESB_005390"/>
<dbReference type="OrthoDB" id="329772at2759"/>
<feature type="compositionally biased region" description="Basic and acidic residues" evidence="1">
    <location>
        <begin position="794"/>
        <end position="803"/>
    </location>
</feature>
<dbReference type="KEGG" id="bbes:BESB_005390"/>
<feature type="region of interest" description="Disordered" evidence="1">
    <location>
        <begin position="653"/>
        <end position="701"/>
    </location>
</feature>
<accession>A0A2A9MI31</accession>
<dbReference type="GeneID" id="40305602"/>
<sequence length="803" mass="87394">MEAVKEALTIPRLTLLASADCLVHTGRCHLTDLVRNCTNKYEFSIQFVERNPTADIFLYRVTLSSPTPQKPVPEAEAHVHFQLRGWFLKSLHASQVTGRSLDDVNAAVGNSPLIAEKPDGQPPILFWFENQDLKHTPEQTLVPGKFERWIDRIVRDKLQLRRQHTQRTAFEVSRMTASGAAIEALLQAQKEACVSAAHEAEFAAGANAQREALSAAATEAARRAETEARAGQEGILTPRMLFETPQEELPLSHVLQKVFDAADEAKEGKLPQRTVADLLLASPLGLQRWDLLLLLASAAHEDRQGYIHYRDFVEQAPSIIRTLRDRRKASGGLNPCRVTDEAIQLCYKDEMEDTWRILREVFEGAESSAAATGKLSRGLFLDCLQSRADRLSSREVTLLMQMAPTDENGSVSFYAFPSMLRILRRESINHAVLEVNRAALGEEILSALNKIGCDEHSFLPLWILREVLGGTQLCLSRMQIHALLCMLTFDRLGLVHCAHLLEVVCVVAPQLFDCRLFMERAELIAKEAADAAARAEMEELQGLTGKSRRKQSVKEPGMHRGDGIEDSEQGELPDKETVEKTLIHLFTVIDDKRRGVIPVQTFLSAMRYWAAGAGANPQGAALRSSPAQLLQPAGLLESESLREAFVGLLSSAGSSSAGRPASAASAGGAAGAGSSGPSPSPGGLGSPSSGAVEPHGGSHAGAAAAAAERRYADVVASCRLSVQEVTGILAEAEVDEQQQEVAYHEHIRTWIPIVFEMRKSPVFNQLIHSQLEPLGAEDGGPAPLAATADALEVDPERPADLEG</sequence>
<reference evidence="2 3" key="1">
    <citation type="submission" date="2017-09" db="EMBL/GenBank/DDBJ databases">
        <title>Genome sequencing of Besnoitia besnoiti strain Bb-Ger1.</title>
        <authorList>
            <person name="Schares G."/>
            <person name="Venepally P."/>
            <person name="Lorenzi H.A."/>
        </authorList>
    </citation>
    <scope>NUCLEOTIDE SEQUENCE [LARGE SCALE GENOMIC DNA]</scope>
    <source>
        <strain evidence="2 3">Bb-Ger1</strain>
    </source>
</reference>
<evidence type="ECO:0000313" key="2">
    <source>
        <dbReference type="EMBL" id="PFH38198.1"/>
    </source>
</evidence>
<evidence type="ECO:0000313" key="3">
    <source>
        <dbReference type="Proteomes" id="UP000224006"/>
    </source>
</evidence>
<evidence type="ECO:0008006" key="4">
    <source>
        <dbReference type="Google" id="ProtNLM"/>
    </source>
</evidence>
<proteinExistence type="predicted"/>
<keyword evidence="3" id="KW-1185">Reference proteome</keyword>
<dbReference type="RefSeq" id="XP_029222207.1">
    <property type="nucleotide sequence ID" value="XM_029359294.1"/>
</dbReference>
<dbReference type="Proteomes" id="UP000224006">
    <property type="component" value="Chromosome I"/>
</dbReference>
<dbReference type="EMBL" id="NWUJ01000001">
    <property type="protein sequence ID" value="PFH38198.1"/>
    <property type="molecule type" value="Genomic_DNA"/>
</dbReference>
<dbReference type="SUPFAM" id="SSF47473">
    <property type="entry name" value="EF-hand"/>
    <property type="match status" value="1"/>
</dbReference>
<feature type="compositionally biased region" description="Basic and acidic residues" evidence="1">
    <location>
        <begin position="552"/>
        <end position="563"/>
    </location>
</feature>
<comment type="caution">
    <text evidence="2">The sequence shown here is derived from an EMBL/GenBank/DDBJ whole genome shotgun (WGS) entry which is preliminary data.</text>
</comment>
<gene>
    <name evidence="2" type="ORF">BESB_005390</name>
</gene>
<evidence type="ECO:0000256" key="1">
    <source>
        <dbReference type="SAM" id="MobiDB-lite"/>
    </source>
</evidence>
<feature type="region of interest" description="Disordered" evidence="1">
    <location>
        <begin position="774"/>
        <end position="803"/>
    </location>
</feature>
<dbReference type="InterPro" id="IPR011992">
    <property type="entry name" value="EF-hand-dom_pair"/>
</dbReference>